<sequence length="1017" mass="117024">MNNIGQIERLSQNRIVKLFKEQLGYKYYGNWEEREKNSNIEESYLGNYLLKQGYTVTVFSKAIYELKQVADSFSDDLYLKNKKIYAMLRYGVKVKEEVGTNYTTVHLIDWKNWENNDFAIAEEVTIKGNRDKRPDIVIYVNGIALGILELKRGLVEITEGIRQNITNQQDSFIQSFFATVQFVMAGNDTQGLRYGTIQTKEKYFLNWKEDEQDNSELKVDKYLKKLCNKERFLELIYNCVLFDAGVKKLPRPHQYFALKDSQERIKKKEGGIIWHTQGSGKSIMMVMLAKWILENNANARVIILTDRTELDKQIERVFNDAGEPIKRTGSGRELLQQLTQPLPRLLCSLVHKFGKKSEDNFEDFIRELEENPVQTIGELYVFVDECHRTQSGKLHLVMKTMLQNAIFIGFTGTPLLKQDKKTTLEVFGSYIHTYKFNEAVEDEVVKDLVYEGRDIDQKLSSPAKVDAWFEAKTRGLNDFQKSELKKKWGTMQNVLSSRSRMEKVVSDILFDFSTKPRLSTEKGNALLVASSIYEACKYFELFNRTELKGKCAVITSYNPATRDITTEDTGANTETDKEYIFKIYSNLLEKVAANPTQTKTETYEDNAKAKFREEPANMKLLIVVSKLLTGFDAPPCTYLYIDKFMQDHTLFQAICRVNRLDTDDKTFGYIVDYKNLFDSVSDAINVYTSELDTETFTKEDCEVLLKDRLKMGRERLDNALEELEMICEPVAPPKGQLQYFHYFCGNSEIEADLKEREAQRTALYKGTVALIRAYANIAADMEEAGYNEKEITHIQNRLDFYLKLREEIRIHSGETLDLKTYEADMRHLIDHYIQAEESVVVSPFGDIPLLDLIVNSGISEAINSLPTGIKSNQQAVAETIENNVRQKIIRDHLIDPAFFEEMSTLLTAIIHERKNQALSYGDYLAKIASLTKKVNEGKKEDVPKALSSPAKVALYNNLDNNVALAMACDEAVQYNKQDGFRGDLVKERNIKKALYSVLNDDNEVERIFQIVVNQKEY</sequence>
<dbReference type="OrthoDB" id="9758243at2"/>
<dbReference type="GO" id="GO:0003677">
    <property type="term" value="F:DNA binding"/>
    <property type="evidence" value="ECO:0007669"/>
    <property type="project" value="UniProtKB-KW"/>
</dbReference>
<keyword evidence="5 10" id="KW-0680">Restriction system</keyword>
<dbReference type="InterPro" id="IPR007409">
    <property type="entry name" value="Restrct_endonuc_type1_HsdR_N"/>
</dbReference>
<keyword evidence="3" id="KW-0540">Nuclease</keyword>
<name>A0A1G7XCX1_9FLAO</name>
<comment type="function">
    <text evidence="10">Subunit R is required for both nuclease and ATPase activities, but not for modification.</text>
</comment>
<dbReference type="STRING" id="178355.SAMN04488062_102257"/>
<dbReference type="InterPro" id="IPR004473">
    <property type="entry name" value="Restrct_endonuc_typeI_HsdR"/>
</dbReference>
<proteinExistence type="inferred from homology"/>
<accession>A0A1G7XCX1</accession>
<dbReference type="CDD" id="cd22332">
    <property type="entry name" value="HsdR_N"/>
    <property type="match status" value="1"/>
</dbReference>
<gene>
    <name evidence="12" type="ORF">SAMN04488062_102257</name>
</gene>
<evidence type="ECO:0000256" key="7">
    <source>
        <dbReference type="ARBA" id="ARBA00022801"/>
    </source>
</evidence>
<dbReference type="Proteomes" id="UP000199274">
    <property type="component" value="Unassembled WGS sequence"/>
</dbReference>
<dbReference type="InterPro" id="IPR027417">
    <property type="entry name" value="P-loop_NTPase"/>
</dbReference>
<evidence type="ECO:0000256" key="9">
    <source>
        <dbReference type="ARBA" id="ARBA00023125"/>
    </source>
</evidence>
<dbReference type="GO" id="GO:0005524">
    <property type="term" value="F:ATP binding"/>
    <property type="evidence" value="ECO:0007669"/>
    <property type="project" value="UniProtKB-KW"/>
</dbReference>
<protein>
    <recommendedName>
        <fullName evidence="10">Type I restriction enzyme endonuclease subunit</fullName>
        <shortName evidence="10">R protein</shortName>
        <ecNumber evidence="10">3.1.21.3</ecNumber>
    </recommendedName>
</protein>
<dbReference type="InterPro" id="IPR055180">
    <property type="entry name" value="HsdR_RecA-like_helicase_dom_2"/>
</dbReference>
<evidence type="ECO:0000256" key="10">
    <source>
        <dbReference type="RuleBase" id="RU364115"/>
    </source>
</evidence>
<dbReference type="PANTHER" id="PTHR30195">
    <property type="entry name" value="TYPE I SITE-SPECIFIC DEOXYRIBONUCLEASE PROTEIN SUBUNIT M AND R"/>
    <property type="match status" value="1"/>
</dbReference>
<dbReference type="Pfam" id="PF04313">
    <property type="entry name" value="HSDR_N"/>
    <property type="match status" value="1"/>
</dbReference>
<feature type="domain" description="Helicase ATP-binding" evidence="11">
    <location>
        <begin position="262"/>
        <end position="432"/>
    </location>
</feature>
<keyword evidence="8 10" id="KW-0067">ATP-binding</keyword>
<dbReference type="RefSeq" id="WP_091255201.1">
    <property type="nucleotide sequence ID" value="NZ_FNDB01000002.1"/>
</dbReference>
<evidence type="ECO:0000256" key="3">
    <source>
        <dbReference type="ARBA" id="ARBA00022722"/>
    </source>
</evidence>
<dbReference type="SUPFAM" id="SSF52540">
    <property type="entry name" value="P-loop containing nucleoside triphosphate hydrolases"/>
    <property type="match status" value="1"/>
</dbReference>
<dbReference type="PROSITE" id="PS51192">
    <property type="entry name" value="HELICASE_ATP_BIND_1"/>
    <property type="match status" value="1"/>
</dbReference>
<keyword evidence="6" id="KW-0255">Endonuclease</keyword>
<reference evidence="13" key="1">
    <citation type="submission" date="2016-10" db="EMBL/GenBank/DDBJ databases">
        <authorList>
            <person name="Varghese N."/>
            <person name="Submissions S."/>
        </authorList>
    </citation>
    <scope>NUCLEOTIDE SEQUENCE [LARGE SCALE GENOMIC DNA]</scope>
    <source>
        <strain evidence="13">CGMCC 1.2747</strain>
    </source>
</reference>
<dbReference type="CDD" id="cd18800">
    <property type="entry name" value="SF2_C_EcoR124I-like"/>
    <property type="match status" value="1"/>
</dbReference>
<evidence type="ECO:0000259" key="11">
    <source>
        <dbReference type="PROSITE" id="PS51192"/>
    </source>
</evidence>
<evidence type="ECO:0000256" key="2">
    <source>
        <dbReference type="ARBA" id="ARBA00008598"/>
    </source>
</evidence>
<dbReference type="InterPro" id="IPR040980">
    <property type="entry name" value="SWI2_SNF2"/>
</dbReference>
<dbReference type="GO" id="GO:0009035">
    <property type="term" value="F:type I site-specific deoxyribonuclease activity"/>
    <property type="evidence" value="ECO:0007669"/>
    <property type="project" value="UniProtKB-EC"/>
</dbReference>
<dbReference type="Gene3D" id="3.40.50.300">
    <property type="entry name" value="P-loop containing nucleotide triphosphate hydrolases"/>
    <property type="match status" value="2"/>
</dbReference>
<dbReference type="GO" id="GO:0009307">
    <property type="term" value="P:DNA restriction-modification system"/>
    <property type="evidence" value="ECO:0007669"/>
    <property type="project" value="UniProtKB-KW"/>
</dbReference>
<keyword evidence="9 10" id="KW-0238">DNA-binding</keyword>
<evidence type="ECO:0000313" key="13">
    <source>
        <dbReference type="Proteomes" id="UP000199274"/>
    </source>
</evidence>
<organism evidence="12 13">
    <name type="scientific">Flavobacterium omnivorum</name>
    <dbReference type="NCBI Taxonomy" id="178355"/>
    <lineage>
        <taxon>Bacteria</taxon>
        <taxon>Pseudomonadati</taxon>
        <taxon>Bacteroidota</taxon>
        <taxon>Flavobacteriia</taxon>
        <taxon>Flavobacteriales</taxon>
        <taxon>Flavobacteriaceae</taxon>
        <taxon>Flavobacterium</taxon>
    </lineage>
</organism>
<keyword evidence="7 10" id="KW-0378">Hydrolase</keyword>
<dbReference type="CDD" id="cd18030">
    <property type="entry name" value="DEXHc_RE_I_HsdR"/>
    <property type="match status" value="1"/>
</dbReference>
<dbReference type="Gene3D" id="3.90.1570.50">
    <property type="match status" value="1"/>
</dbReference>
<keyword evidence="13" id="KW-1185">Reference proteome</keyword>
<evidence type="ECO:0000256" key="1">
    <source>
        <dbReference type="ARBA" id="ARBA00000851"/>
    </source>
</evidence>
<comment type="catalytic activity">
    <reaction evidence="1 10">
        <text>Endonucleolytic cleavage of DNA to give random double-stranded fragments with terminal 5'-phosphates, ATP is simultaneously hydrolyzed.</text>
        <dbReference type="EC" id="3.1.21.3"/>
    </reaction>
</comment>
<dbReference type="SMART" id="SM00487">
    <property type="entry name" value="DEXDc"/>
    <property type="match status" value="1"/>
</dbReference>
<evidence type="ECO:0000313" key="12">
    <source>
        <dbReference type="EMBL" id="SDG81917.1"/>
    </source>
</evidence>
<evidence type="ECO:0000256" key="6">
    <source>
        <dbReference type="ARBA" id="ARBA00022759"/>
    </source>
</evidence>
<dbReference type="Pfam" id="PF18766">
    <property type="entry name" value="SWI2_SNF2"/>
    <property type="match status" value="1"/>
</dbReference>
<evidence type="ECO:0000256" key="5">
    <source>
        <dbReference type="ARBA" id="ARBA00022747"/>
    </source>
</evidence>
<dbReference type="PANTHER" id="PTHR30195:SF15">
    <property type="entry name" value="TYPE I RESTRICTION ENZYME HINDI ENDONUCLEASE SUBUNIT"/>
    <property type="match status" value="1"/>
</dbReference>
<dbReference type="EC" id="3.1.21.3" evidence="10"/>
<comment type="subunit">
    <text evidence="10">The type I restriction/modification system is composed of three polypeptides R, M and S.</text>
</comment>
<dbReference type="AlphaFoldDB" id="A0A1G7XCX1"/>
<keyword evidence="4 10" id="KW-0547">Nucleotide-binding</keyword>
<evidence type="ECO:0000256" key="8">
    <source>
        <dbReference type="ARBA" id="ARBA00022840"/>
    </source>
</evidence>
<evidence type="ECO:0000256" key="4">
    <source>
        <dbReference type="ARBA" id="ARBA00022741"/>
    </source>
</evidence>
<dbReference type="EMBL" id="FNDB01000002">
    <property type="protein sequence ID" value="SDG81917.1"/>
    <property type="molecule type" value="Genomic_DNA"/>
</dbReference>
<comment type="similarity">
    <text evidence="2 10">Belongs to the HsdR family.</text>
</comment>
<dbReference type="Pfam" id="PF22679">
    <property type="entry name" value="T1R_D3-like"/>
    <property type="match status" value="1"/>
</dbReference>
<dbReference type="InterPro" id="IPR014001">
    <property type="entry name" value="Helicase_ATP-bd"/>
</dbReference>
<dbReference type="InterPro" id="IPR051268">
    <property type="entry name" value="Type-I_R_enzyme_R_subunit"/>
</dbReference>
<dbReference type="NCBIfam" id="TIGR00348">
    <property type="entry name" value="hsdR"/>
    <property type="match status" value="1"/>
</dbReference>